<dbReference type="Pfam" id="PF00294">
    <property type="entry name" value="PfkB"/>
    <property type="match status" value="1"/>
</dbReference>
<sequence length="303" mass="32594">MRLYVAGRLNYDTIVQVDRLLERGRKYVGRVLTEGFGGTGANIALAAARAGAREVRLLAAVGEDLAERAIAFLRSEGVDTRHVAVLKGASGRAIILVDSSGESTIVTLPGVNNMLSLEHVPRDVGEVDGVVVANVPLNVAKSIVVQTTSSQAVFMDPGASWNPFELAEEVQGECFVLPNKREFDHHANSASFSRRCITIVKMGPQGAIAHIYRKRKAIAVSSLPVEKLGMRIASTSGCGDVFTGVFSVIYLESRSLEKALLYATIAAGLKTAKPLSFDSPRRVELEEAVEELSKHVSIYESSL</sequence>
<comment type="similarity">
    <text evidence="1">Belongs to the carbohydrate kinase PfkB family.</text>
</comment>
<evidence type="ECO:0000256" key="3">
    <source>
        <dbReference type="ARBA" id="ARBA00022777"/>
    </source>
</evidence>
<feature type="domain" description="Carbohydrate kinase PfkB" evidence="4">
    <location>
        <begin position="5"/>
        <end position="273"/>
    </location>
</feature>
<dbReference type="PRINTS" id="PR00990">
    <property type="entry name" value="RIBOKINASE"/>
</dbReference>
<dbReference type="InterPro" id="IPR011611">
    <property type="entry name" value="PfkB_dom"/>
</dbReference>
<dbReference type="AlphaFoldDB" id="A0A7C4BCZ2"/>
<evidence type="ECO:0000256" key="1">
    <source>
        <dbReference type="ARBA" id="ARBA00010688"/>
    </source>
</evidence>
<dbReference type="Gene3D" id="3.40.1190.20">
    <property type="match status" value="1"/>
</dbReference>
<dbReference type="PANTHER" id="PTHR10584:SF166">
    <property type="entry name" value="RIBOKINASE"/>
    <property type="match status" value="1"/>
</dbReference>
<dbReference type="SUPFAM" id="SSF53613">
    <property type="entry name" value="Ribokinase-like"/>
    <property type="match status" value="1"/>
</dbReference>
<dbReference type="GO" id="GO:0006796">
    <property type="term" value="P:phosphate-containing compound metabolic process"/>
    <property type="evidence" value="ECO:0007669"/>
    <property type="project" value="UniProtKB-ARBA"/>
</dbReference>
<keyword evidence="2" id="KW-0808">Transferase</keyword>
<evidence type="ECO:0000256" key="2">
    <source>
        <dbReference type="ARBA" id="ARBA00022679"/>
    </source>
</evidence>
<gene>
    <name evidence="5" type="ORF">ENV14_08330</name>
</gene>
<name>A0A7C4BCZ2_9CREN</name>
<evidence type="ECO:0000313" key="5">
    <source>
        <dbReference type="EMBL" id="HGI88373.1"/>
    </source>
</evidence>
<organism evidence="5">
    <name type="scientific">Ignisphaera aggregans</name>
    <dbReference type="NCBI Taxonomy" id="334771"/>
    <lineage>
        <taxon>Archaea</taxon>
        <taxon>Thermoproteota</taxon>
        <taxon>Thermoprotei</taxon>
        <taxon>Desulfurococcales</taxon>
        <taxon>Desulfurococcaceae</taxon>
        <taxon>Ignisphaera</taxon>
    </lineage>
</organism>
<dbReference type="InterPro" id="IPR002139">
    <property type="entry name" value="Ribo/fructo_kinase"/>
</dbReference>
<dbReference type="InterPro" id="IPR029056">
    <property type="entry name" value="Ribokinase-like"/>
</dbReference>
<dbReference type="PANTHER" id="PTHR10584">
    <property type="entry name" value="SUGAR KINASE"/>
    <property type="match status" value="1"/>
</dbReference>
<reference evidence="5" key="1">
    <citation type="journal article" date="2020" name="mSystems">
        <title>Genome- and Community-Level Interaction Insights into Carbon Utilization and Element Cycling Functions of Hydrothermarchaeota in Hydrothermal Sediment.</title>
        <authorList>
            <person name="Zhou Z."/>
            <person name="Liu Y."/>
            <person name="Xu W."/>
            <person name="Pan J."/>
            <person name="Luo Z.H."/>
            <person name="Li M."/>
        </authorList>
    </citation>
    <scope>NUCLEOTIDE SEQUENCE [LARGE SCALE GENOMIC DNA]</scope>
    <source>
        <strain evidence="5">SpSt-732</strain>
    </source>
</reference>
<comment type="caution">
    <text evidence="5">The sequence shown here is derived from an EMBL/GenBank/DDBJ whole genome shotgun (WGS) entry which is preliminary data.</text>
</comment>
<dbReference type="EMBL" id="DTFF01000068">
    <property type="protein sequence ID" value="HGI88373.1"/>
    <property type="molecule type" value="Genomic_DNA"/>
</dbReference>
<proteinExistence type="inferred from homology"/>
<protein>
    <recommendedName>
        <fullName evidence="4">Carbohydrate kinase PfkB domain-containing protein</fullName>
    </recommendedName>
</protein>
<keyword evidence="3" id="KW-0418">Kinase</keyword>
<evidence type="ECO:0000259" key="4">
    <source>
        <dbReference type="Pfam" id="PF00294"/>
    </source>
</evidence>
<dbReference type="GO" id="GO:0016301">
    <property type="term" value="F:kinase activity"/>
    <property type="evidence" value="ECO:0007669"/>
    <property type="project" value="UniProtKB-KW"/>
</dbReference>
<accession>A0A7C4BCZ2</accession>